<evidence type="ECO:0000313" key="2">
    <source>
        <dbReference type="EMBL" id="GFA78569.1"/>
    </source>
</evidence>
<feature type="compositionally biased region" description="Polar residues" evidence="1">
    <location>
        <begin position="115"/>
        <end position="134"/>
    </location>
</feature>
<organism evidence="2">
    <name type="scientific">Tanacetum cinerariifolium</name>
    <name type="common">Dalmatian daisy</name>
    <name type="synonym">Chrysanthemum cinerariifolium</name>
    <dbReference type="NCBI Taxonomy" id="118510"/>
    <lineage>
        <taxon>Eukaryota</taxon>
        <taxon>Viridiplantae</taxon>
        <taxon>Streptophyta</taxon>
        <taxon>Embryophyta</taxon>
        <taxon>Tracheophyta</taxon>
        <taxon>Spermatophyta</taxon>
        <taxon>Magnoliopsida</taxon>
        <taxon>eudicotyledons</taxon>
        <taxon>Gunneridae</taxon>
        <taxon>Pentapetalae</taxon>
        <taxon>asterids</taxon>
        <taxon>campanulids</taxon>
        <taxon>Asterales</taxon>
        <taxon>Asteraceae</taxon>
        <taxon>Asteroideae</taxon>
        <taxon>Anthemideae</taxon>
        <taxon>Anthemidinae</taxon>
        <taxon>Tanacetum</taxon>
    </lineage>
</organism>
<evidence type="ECO:0000256" key="1">
    <source>
        <dbReference type="SAM" id="MobiDB-lite"/>
    </source>
</evidence>
<sequence>MMVQSQMGEVLSTTKAKTINGEGHIHAKVDGKKDKQLEGLSNCERKYVAPSHTKKIFRNIRSVGKGFSRRITPLFPTMMVQSHMGEDEAVYKDLDDSLVRAATIASSLEAEQDYDNINKTQSKAIPNDSRSQGTDSGGGPRCQEAMGDAIAHTRSERVSKLSNDLLLAREKIKTTQALEIDSLKRRVKKLKKKQRSRTHKLKRLYKVGLTARVESFDDNEDLGKDASKQERTSDIDADEGITQVSTHDDAKMFDADKDLHSEEVFV</sequence>
<feature type="region of interest" description="Disordered" evidence="1">
    <location>
        <begin position="216"/>
        <end position="241"/>
    </location>
</feature>
<name>A0A699K8Y2_TANCI</name>
<comment type="caution">
    <text evidence="2">The sequence shown here is derived from an EMBL/GenBank/DDBJ whole genome shotgun (WGS) entry which is preliminary data.</text>
</comment>
<reference evidence="2" key="1">
    <citation type="journal article" date="2019" name="Sci. Rep.">
        <title>Draft genome of Tanacetum cinerariifolium, the natural source of mosquito coil.</title>
        <authorList>
            <person name="Yamashiro T."/>
            <person name="Shiraishi A."/>
            <person name="Satake H."/>
            <person name="Nakayama K."/>
        </authorList>
    </citation>
    <scope>NUCLEOTIDE SEQUENCE</scope>
</reference>
<feature type="non-terminal residue" evidence="2">
    <location>
        <position position="266"/>
    </location>
</feature>
<dbReference type="EMBL" id="BKCJ010487562">
    <property type="protein sequence ID" value="GFA78569.1"/>
    <property type="molecule type" value="Genomic_DNA"/>
</dbReference>
<gene>
    <name evidence="2" type="ORF">Tci_650541</name>
</gene>
<feature type="compositionally biased region" description="Basic and acidic residues" evidence="1">
    <location>
        <begin position="221"/>
        <end position="234"/>
    </location>
</feature>
<protein>
    <submittedName>
        <fullName evidence="2">Uncharacterized protein</fullName>
    </submittedName>
</protein>
<dbReference type="AlphaFoldDB" id="A0A699K8Y2"/>
<proteinExistence type="predicted"/>
<feature type="region of interest" description="Disordered" evidence="1">
    <location>
        <begin position="115"/>
        <end position="144"/>
    </location>
</feature>
<accession>A0A699K8Y2</accession>